<name>A0A401WA09_STREY</name>
<gene>
    <name evidence="1" type="ORF">GKJPGBOP_05904</name>
</gene>
<organism evidence="1 2">
    <name type="scientific">Streptomyces paromomycinus</name>
    <name type="common">Streptomyces rimosus subsp. paromomycinus</name>
    <dbReference type="NCBI Taxonomy" id="92743"/>
    <lineage>
        <taxon>Bacteria</taxon>
        <taxon>Bacillati</taxon>
        <taxon>Actinomycetota</taxon>
        <taxon>Actinomycetes</taxon>
        <taxon>Kitasatosporales</taxon>
        <taxon>Streptomycetaceae</taxon>
        <taxon>Streptomyces</taxon>
    </lineage>
</organism>
<protein>
    <submittedName>
        <fullName evidence="1">Uncharacterized protein</fullName>
    </submittedName>
</protein>
<proteinExistence type="predicted"/>
<sequence>MSTQITSPPDAAEAQRRGYTAALAVVEQIISTCPIVPPSVSVTCYDFAPEKPRVEVHFTSAAGMEALAPLLDATITTEPFGPDDPRPYMMMHGELAGVPVRASALLDAPAEAAVTP</sequence>
<dbReference type="AlphaFoldDB" id="A0A401WA09"/>
<dbReference type="EMBL" id="BHZD01000001">
    <property type="protein sequence ID" value="GCD46157.1"/>
    <property type="molecule type" value="Genomic_DNA"/>
</dbReference>
<evidence type="ECO:0000313" key="1">
    <source>
        <dbReference type="EMBL" id="GCD46157.1"/>
    </source>
</evidence>
<evidence type="ECO:0000313" key="2">
    <source>
        <dbReference type="Proteomes" id="UP000286746"/>
    </source>
</evidence>
<comment type="caution">
    <text evidence="1">The sequence shown here is derived from an EMBL/GenBank/DDBJ whole genome shotgun (WGS) entry which is preliminary data.</text>
</comment>
<keyword evidence="2" id="KW-1185">Reference proteome</keyword>
<accession>A0A401WA09</accession>
<reference evidence="1 2" key="1">
    <citation type="submission" date="2018-11" db="EMBL/GenBank/DDBJ databases">
        <title>Whole genome sequence of Streptomyces paromomycinus NBRC 15454(T).</title>
        <authorList>
            <person name="Komaki H."/>
            <person name="Tamura T."/>
        </authorList>
    </citation>
    <scope>NUCLEOTIDE SEQUENCE [LARGE SCALE GENOMIC DNA]</scope>
    <source>
        <strain evidence="1 2">NBRC 15454</strain>
    </source>
</reference>
<dbReference type="RefSeq" id="WP_125056584.1">
    <property type="nucleotide sequence ID" value="NZ_BHZD01000001.1"/>
</dbReference>
<dbReference type="Proteomes" id="UP000286746">
    <property type="component" value="Unassembled WGS sequence"/>
</dbReference>